<comment type="caution">
    <text evidence="2">The sequence shown here is derived from an EMBL/GenBank/DDBJ whole genome shotgun (WGS) entry which is preliminary data.</text>
</comment>
<protein>
    <submittedName>
        <fullName evidence="2">Polyisoprenoid-binding protein</fullName>
    </submittedName>
</protein>
<accession>A0A3D0WBX1</accession>
<dbReference type="InterPro" id="IPR036761">
    <property type="entry name" value="TTHA0802/YceI-like_sf"/>
</dbReference>
<evidence type="ECO:0000313" key="2">
    <source>
        <dbReference type="EMBL" id="HCB76257.1"/>
    </source>
</evidence>
<dbReference type="SUPFAM" id="SSF101874">
    <property type="entry name" value="YceI-like"/>
    <property type="match status" value="1"/>
</dbReference>
<dbReference type="SMART" id="SM00867">
    <property type="entry name" value="YceI"/>
    <property type="match status" value="1"/>
</dbReference>
<dbReference type="PANTHER" id="PTHR34406">
    <property type="entry name" value="PROTEIN YCEI"/>
    <property type="match status" value="1"/>
</dbReference>
<gene>
    <name evidence="2" type="ORF">DEP91_08790</name>
</gene>
<dbReference type="Proteomes" id="UP000262699">
    <property type="component" value="Unassembled WGS sequence"/>
</dbReference>
<reference evidence="2 3" key="1">
    <citation type="journal article" date="2018" name="Nat. Biotechnol.">
        <title>A standardized bacterial taxonomy based on genome phylogeny substantially revises the tree of life.</title>
        <authorList>
            <person name="Parks D.H."/>
            <person name="Chuvochina M."/>
            <person name="Waite D.W."/>
            <person name="Rinke C."/>
            <person name="Skarshewski A."/>
            <person name="Chaumeil P.A."/>
            <person name="Hugenholtz P."/>
        </authorList>
    </citation>
    <scope>NUCLEOTIDE SEQUENCE [LARGE SCALE GENOMIC DNA]</scope>
    <source>
        <strain evidence="2">UBA9015</strain>
    </source>
</reference>
<evidence type="ECO:0000259" key="1">
    <source>
        <dbReference type="SMART" id="SM00867"/>
    </source>
</evidence>
<dbReference type="Gene3D" id="2.40.128.110">
    <property type="entry name" value="Lipid/polyisoprenoid-binding, YceI-like"/>
    <property type="match status" value="1"/>
</dbReference>
<proteinExistence type="predicted"/>
<dbReference type="PANTHER" id="PTHR34406:SF1">
    <property type="entry name" value="PROTEIN YCEI"/>
    <property type="match status" value="1"/>
</dbReference>
<organism evidence="2 3">
    <name type="scientific">Sphingomonas bacterium</name>
    <dbReference type="NCBI Taxonomy" id="1895847"/>
    <lineage>
        <taxon>Bacteria</taxon>
        <taxon>Pseudomonadati</taxon>
        <taxon>Pseudomonadota</taxon>
        <taxon>Alphaproteobacteria</taxon>
        <taxon>Sphingomonadales</taxon>
        <taxon>Sphingomonadaceae</taxon>
        <taxon>Sphingomonas</taxon>
    </lineage>
</organism>
<evidence type="ECO:0000313" key="3">
    <source>
        <dbReference type="Proteomes" id="UP000262699"/>
    </source>
</evidence>
<dbReference type="AlphaFoldDB" id="A0A3D0WBX1"/>
<sequence length="185" mass="19571">MIAAMAGLIAMLCLLFAVPDRRLAIDPANSLVTATVSFFGFAKKTARFPKVEGSADVAGDDVRLDVRLDAAALIAPDSVTERRLKGEDFFDVARHPIVRFVGSGLRATGSAAGTIEGSVIARGVGRPARLYVRFSRPIETLAAGGAFHVSAVTEIDRRDFGMTAYPLIVGGRVRIAIEADLQPSG</sequence>
<name>A0A3D0WBX1_9SPHN</name>
<feature type="domain" description="Lipid/polyisoprenoid-binding YceI-like" evidence="1">
    <location>
        <begin position="22"/>
        <end position="182"/>
    </location>
</feature>
<dbReference type="Pfam" id="PF04264">
    <property type="entry name" value="YceI"/>
    <property type="match status" value="1"/>
</dbReference>
<dbReference type="InterPro" id="IPR007372">
    <property type="entry name" value="Lipid/polyisoprenoid-bd_YceI"/>
</dbReference>
<dbReference type="EMBL" id="DOYJ01000244">
    <property type="protein sequence ID" value="HCB76257.1"/>
    <property type="molecule type" value="Genomic_DNA"/>
</dbReference>